<organism evidence="1 2">
    <name type="scientific">Halosquirtibacter laminarini</name>
    <dbReference type="NCBI Taxonomy" id="3374600"/>
    <lineage>
        <taxon>Bacteria</taxon>
        <taxon>Pseudomonadati</taxon>
        <taxon>Bacteroidota</taxon>
        <taxon>Bacteroidia</taxon>
        <taxon>Marinilabiliales</taxon>
        <taxon>Prolixibacteraceae</taxon>
        <taxon>Halosquirtibacter</taxon>
    </lineage>
</organism>
<accession>A0AC61NBT2</accession>
<name>A0AC61NBT2_9BACT</name>
<evidence type="ECO:0000313" key="1">
    <source>
        <dbReference type="EMBL" id="QZE12899.1"/>
    </source>
</evidence>
<dbReference type="Proteomes" id="UP000826212">
    <property type="component" value="Chromosome"/>
</dbReference>
<proteinExistence type="predicted"/>
<sequence>MRTSNVDAIQTVSFIGAGNLATQLALTLFEKQNEIQQIYSRTLDSASLLASQVGAEATDNLEDISAKVDLLVISISDKAMPEVVSRLQGLNTLVVHTAGSVPMDILSSCSPRIGVFYPTQTFTKAVRVSFDNIPLCIEANRDIDYIRLKQLAQLISTHVTEVSSAQRKSIHLAAVFACNFSNHMLAIADDLLQKEDLPLDILKPLVVETIEKAFRISPKKGQSGPAIRHDQNVIAEHMVRLSDKPLFAEIYEKVTKSIQEI</sequence>
<keyword evidence="2" id="KW-1185">Reference proteome</keyword>
<evidence type="ECO:0000313" key="2">
    <source>
        <dbReference type="Proteomes" id="UP000826212"/>
    </source>
</evidence>
<dbReference type="EMBL" id="CP081303">
    <property type="protein sequence ID" value="QZE12899.1"/>
    <property type="molecule type" value="Genomic_DNA"/>
</dbReference>
<gene>
    <name evidence="1" type="ORF">K4L44_09895</name>
</gene>
<protein>
    <submittedName>
        <fullName evidence="1">DUF2520 domain-containing protein</fullName>
    </submittedName>
</protein>
<reference evidence="1" key="1">
    <citation type="submission" date="2021-08" db="EMBL/GenBank/DDBJ databases">
        <title>Novel anaerobic bacterium isolated from sea squirt in East Sea, Republic of Korea.</title>
        <authorList>
            <person name="Nguyen T.H."/>
            <person name="Li Z."/>
            <person name="Lee Y.-J."/>
            <person name="Ko J."/>
            <person name="Kim S.-G."/>
        </authorList>
    </citation>
    <scope>NUCLEOTIDE SEQUENCE</scope>
    <source>
        <strain evidence="1">KCTC 25031</strain>
    </source>
</reference>